<name>A0ABD7SLS7_VIBCL</name>
<evidence type="ECO:0000256" key="4">
    <source>
        <dbReference type="SAM" id="Coils"/>
    </source>
</evidence>
<dbReference type="PANTHER" id="PTHR30408:SF12">
    <property type="entry name" value="TYPE I RESTRICTION ENZYME MJAVIII SPECIFICITY SUBUNIT"/>
    <property type="match status" value="1"/>
</dbReference>
<proteinExistence type="inferred from homology"/>
<accession>A0ABD7SLS7</accession>
<dbReference type="GO" id="GO:0003677">
    <property type="term" value="F:DNA binding"/>
    <property type="evidence" value="ECO:0007669"/>
    <property type="project" value="UniProtKB-KW"/>
</dbReference>
<dbReference type="InterPro" id="IPR052021">
    <property type="entry name" value="Type-I_RS_S_subunit"/>
</dbReference>
<dbReference type="PANTHER" id="PTHR30408">
    <property type="entry name" value="TYPE-1 RESTRICTION ENZYME ECOKI SPECIFICITY PROTEIN"/>
    <property type="match status" value="1"/>
</dbReference>
<sequence length="445" mass="49802">MAYETDKFAFGKLPSDWRCVPLGDLIKSTEYGSSAKSHYSGTIPVLRMGNLQEGKIDWGDLVYTSDESEIKRYRLRSGDVLFNRTNTVDLVGKAAIYKGSRPAIFAGYLIRIIHNETLVDSNYLNYVLNTYQAKKYSKAVLSVAVSQANINAEKLKTYPIPLPPTLEEQTAIANALSDVDALIRELEKLIAKKQAIKTATMQQLLTGKKRLPQFAKNEDGTKKGYKKSELGEIPEDWEVKIVKTVISDYFCGPSPTCEERNVIEGEEWGVLKTTASTVDKGWDWRCHKVLPKAFWGNNRIELRAHDVIVTKAGPRHRVGVAATIDFIPKNIVPSGKMIALRPNLELVHPKMLSLAIMGVGSQCYLNQRTTGMAEAQLNYENADLLNTPIIVQGIKEQTAIATILSDMDEEINTLKQRLIKTRQIKQGMMQDLLTGKTRLVKPESK</sequence>
<feature type="domain" description="Type I restriction modification DNA specificity" evidence="5">
    <location>
        <begin position="14"/>
        <end position="194"/>
    </location>
</feature>
<dbReference type="InterPro" id="IPR044946">
    <property type="entry name" value="Restrct_endonuc_typeI_TRD_sf"/>
</dbReference>
<evidence type="ECO:0000256" key="3">
    <source>
        <dbReference type="ARBA" id="ARBA00023125"/>
    </source>
</evidence>
<keyword evidence="4" id="KW-0175">Coiled coil</keyword>
<organism evidence="6 7">
    <name type="scientific">Vibrio cholerae</name>
    <dbReference type="NCBI Taxonomy" id="666"/>
    <lineage>
        <taxon>Bacteria</taxon>
        <taxon>Pseudomonadati</taxon>
        <taxon>Pseudomonadota</taxon>
        <taxon>Gammaproteobacteria</taxon>
        <taxon>Vibrionales</taxon>
        <taxon>Vibrionaceae</taxon>
        <taxon>Vibrio</taxon>
    </lineage>
</organism>
<dbReference type="SUPFAM" id="SSF116734">
    <property type="entry name" value="DNA methylase specificity domain"/>
    <property type="match status" value="2"/>
</dbReference>
<evidence type="ECO:0000259" key="5">
    <source>
        <dbReference type="Pfam" id="PF01420"/>
    </source>
</evidence>
<dbReference type="Gene3D" id="1.10.287.1120">
    <property type="entry name" value="Bipartite methylase S protein"/>
    <property type="match status" value="1"/>
</dbReference>
<feature type="coiled-coil region" evidence="4">
    <location>
        <begin position="172"/>
        <end position="199"/>
    </location>
</feature>
<dbReference type="RefSeq" id="WP_148522078.1">
    <property type="nucleotide sequence ID" value="NZ_JAMXOG010000005.1"/>
</dbReference>
<dbReference type="AlphaFoldDB" id="A0ABD7SLS7"/>
<keyword evidence="2" id="KW-0680">Restriction system</keyword>
<evidence type="ECO:0000313" key="6">
    <source>
        <dbReference type="EMBL" id="TXX65498.1"/>
    </source>
</evidence>
<dbReference type="CDD" id="cd17524">
    <property type="entry name" value="RMtype1_S_EcoUTORF5051P-TRD2-CR2_like"/>
    <property type="match status" value="1"/>
</dbReference>
<protein>
    <recommendedName>
        <fullName evidence="5">Type I restriction modification DNA specificity domain-containing protein</fullName>
    </recommendedName>
</protein>
<dbReference type="Pfam" id="PF01420">
    <property type="entry name" value="Methylase_S"/>
    <property type="match status" value="1"/>
</dbReference>
<evidence type="ECO:0000256" key="1">
    <source>
        <dbReference type="ARBA" id="ARBA00010923"/>
    </source>
</evidence>
<comment type="caution">
    <text evidence="6">The sequence shown here is derived from an EMBL/GenBank/DDBJ whole genome shotgun (WGS) entry which is preliminary data.</text>
</comment>
<evidence type="ECO:0000313" key="7">
    <source>
        <dbReference type="Proteomes" id="UP000323819"/>
    </source>
</evidence>
<dbReference type="InterPro" id="IPR000055">
    <property type="entry name" value="Restrct_endonuc_typeI_TRD"/>
</dbReference>
<gene>
    <name evidence="6" type="ORF">FXF03_13700</name>
</gene>
<dbReference type="Gene3D" id="3.90.220.20">
    <property type="entry name" value="DNA methylase specificity domains"/>
    <property type="match status" value="2"/>
</dbReference>
<evidence type="ECO:0000256" key="2">
    <source>
        <dbReference type="ARBA" id="ARBA00022747"/>
    </source>
</evidence>
<dbReference type="Proteomes" id="UP000323819">
    <property type="component" value="Unassembled WGS sequence"/>
</dbReference>
<dbReference type="EMBL" id="VSIJ01000033">
    <property type="protein sequence ID" value="TXX65498.1"/>
    <property type="molecule type" value="Genomic_DNA"/>
</dbReference>
<comment type="similarity">
    <text evidence="1">Belongs to the type-I restriction system S methylase family.</text>
</comment>
<reference evidence="6 7" key="1">
    <citation type="submission" date="2019-06" db="EMBL/GenBank/DDBJ databases">
        <title>Vibrio cholerae phylogeny based on whole-genome sequencing reveals genetic diversity and population strucutre.</title>
        <authorList>
            <person name="Zhiqiu Y."/>
            <person name="Bin L."/>
            <person name="Lingyan J."/>
        </authorList>
    </citation>
    <scope>NUCLEOTIDE SEQUENCE [LARGE SCALE GENOMIC DNA]</scope>
    <source>
        <strain evidence="6 7">N2814</strain>
    </source>
</reference>
<dbReference type="GO" id="GO:0009307">
    <property type="term" value="P:DNA restriction-modification system"/>
    <property type="evidence" value="ECO:0007669"/>
    <property type="project" value="UniProtKB-KW"/>
</dbReference>
<keyword evidence="3" id="KW-0238">DNA-binding</keyword>